<evidence type="ECO:0000256" key="2">
    <source>
        <dbReference type="ARBA" id="ARBA00022737"/>
    </source>
</evidence>
<dbReference type="PANTHER" id="PTHR43300">
    <property type="entry name" value="ACETYLTRANSFERASE"/>
    <property type="match status" value="1"/>
</dbReference>
<keyword evidence="1" id="KW-0808">Transferase</keyword>
<protein>
    <submittedName>
        <fullName evidence="3">CatB-related O-acetyltransferase</fullName>
    </submittedName>
</protein>
<dbReference type="InterPro" id="IPR050179">
    <property type="entry name" value="Trans_hexapeptide_repeat"/>
</dbReference>
<dbReference type="AlphaFoldDB" id="A0ABD7DDV5"/>
<dbReference type="InterPro" id="IPR001451">
    <property type="entry name" value="Hexapep"/>
</dbReference>
<gene>
    <name evidence="3" type="ORF">JTF64_20720</name>
</gene>
<dbReference type="Proteomes" id="UP000663613">
    <property type="component" value="Chromosome"/>
</dbReference>
<evidence type="ECO:0000256" key="1">
    <source>
        <dbReference type="ARBA" id="ARBA00022679"/>
    </source>
</evidence>
<name>A0ABD7DDV5_BACCE</name>
<dbReference type="Pfam" id="PF00132">
    <property type="entry name" value="Hexapep"/>
    <property type="match status" value="1"/>
</dbReference>
<evidence type="ECO:0000313" key="3">
    <source>
        <dbReference type="EMBL" id="QRY14395.1"/>
    </source>
</evidence>
<reference evidence="3 4" key="1">
    <citation type="submission" date="2021-02" db="EMBL/GenBank/DDBJ databases">
        <title>Bacillus cereus VKM B-370.</title>
        <authorList>
            <person name="Kazantseva O.A."/>
            <person name="Piligrimova E.G."/>
            <person name="Buzikov R.M."/>
            <person name="Shadrin A.M."/>
        </authorList>
    </citation>
    <scope>NUCLEOTIDE SEQUENCE [LARGE SCALE GENOMIC DNA]</scope>
    <source>
        <strain evidence="3 4">VKM B-370</strain>
    </source>
</reference>
<dbReference type="PROSITE" id="PS00101">
    <property type="entry name" value="HEXAPEP_TRANSFERASES"/>
    <property type="match status" value="1"/>
</dbReference>
<proteinExistence type="predicted"/>
<dbReference type="Gene3D" id="2.160.10.10">
    <property type="entry name" value="Hexapeptide repeat proteins"/>
    <property type="match status" value="1"/>
</dbReference>
<sequence length="210" mass="23538">MINQVKLLAKFIFLKYKHKSASINSFQVNRNLKISKGARINKGVIIGENVSIGEYSYINNNSIVFNSDIGKFCSISYNCMIGLPNHPIKNVSTSPFIYSKNNILNIPGSFEDLNIQTIIGNDVWIGANAIIMRGVSIGNGAIIGAGSVVTKDIPAYAIAVGNPAKVIKMRFKKNHIEFLEEMKYWDKYDTQNKELAHLVLNREKWIEDVK</sequence>
<dbReference type="EMBL" id="CP070339">
    <property type="protein sequence ID" value="QRY14395.1"/>
    <property type="molecule type" value="Genomic_DNA"/>
</dbReference>
<dbReference type="InterPro" id="IPR018357">
    <property type="entry name" value="Hexapep_transf_CS"/>
</dbReference>
<dbReference type="GO" id="GO:0016740">
    <property type="term" value="F:transferase activity"/>
    <property type="evidence" value="ECO:0007669"/>
    <property type="project" value="UniProtKB-KW"/>
</dbReference>
<evidence type="ECO:0000313" key="4">
    <source>
        <dbReference type="Proteomes" id="UP000663613"/>
    </source>
</evidence>
<dbReference type="PANTHER" id="PTHR43300:SF11">
    <property type="entry name" value="ACETYLTRANSFERASE RV3034C-RELATED"/>
    <property type="match status" value="1"/>
</dbReference>
<dbReference type="SUPFAM" id="SSF51161">
    <property type="entry name" value="Trimeric LpxA-like enzymes"/>
    <property type="match status" value="1"/>
</dbReference>
<keyword evidence="2" id="KW-0677">Repeat</keyword>
<accession>A0ABD7DDV5</accession>
<dbReference type="InterPro" id="IPR011004">
    <property type="entry name" value="Trimer_LpxA-like_sf"/>
</dbReference>
<dbReference type="RefSeq" id="WP_016078184.1">
    <property type="nucleotide sequence ID" value="NZ_CP070339.1"/>
</dbReference>
<organism evidence="3 4">
    <name type="scientific">Bacillus cereus</name>
    <dbReference type="NCBI Taxonomy" id="1396"/>
    <lineage>
        <taxon>Bacteria</taxon>
        <taxon>Bacillati</taxon>
        <taxon>Bacillota</taxon>
        <taxon>Bacilli</taxon>
        <taxon>Bacillales</taxon>
        <taxon>Bacillaceae</taxon>
        <taxon>Bacillus</taxon>
        <taxon>Bacillus cereus group</taxon>
    </lineage>
</organism>
<dbReference type="CDD" id="cd03349">
    <property type="entry name" value="LbH_XAT"/>
    <property type="match status" value="1"/>
</dbReference>